<name>A0A7N2N2N2_QUELO</name>
<dbReference type="InterPro" id="IPR036396">
    <property type="entry name" value="Cyt_P450_sf"/>
</dbReference>
<accession>A0A7N2N2N2</accession>
<proteinExistence type="predicted"/>
<dbReference type="AlphaFoldDB" id="A0A7N2N2N2"/>
<dbReference type="InterPro" id="IPR001128">
    <property type="entry name" value="Cyt_P450"/>
</dbReference>
<reference evidence="1 2" key="1">
    <citation type="journal article" date="2016" name="G3 (Bethesda)">
        <title>First Draft Assembly and Annotation of the Genome of a California Endemic Oak Quercus lobata Nee (Fagaceae).</title>
        <authorList>
            <person name="Sork V.L."/>
            <person name="Fitz-Gibbon S.T."/>
            <person name="Puiu D."/>
            <person name="Crepeau M."/>
            <person name="Gugger P.F."/>
            <person name="Sherman R."/>
            <person name="Stevens K."/>
            <person name="Langley C.H."/>
            <person name="Pellegrini M."/>
            <person name="Salzberg S.L."/>
        </authorList>
    </citation>
    <scope>NUCLEOTIDE SEQUENCE [LARGE SCALE GENOMIC DNA]</scope>
    <source>
        <strain evidence="1 2">cv. SW786</strain>
    </source>
</reference>
<dbReference type="Pfam" id="PF00067">
    <property type="entry name" value="p450"/>
    <property type="match status" value="1"/>
</dbReference>
<evidence type="ECO:0000313" key="2">
    <source>
        <dbReference type="Proteomes" id="UP000594261"/>
    </source>
</evidence>
<dbReference type="EnsemblPlants" id="QL12p016036:mrna">
    <property type="protein sequence ID" value="QL12p016036:mrna:CDS:1"/>
    <property type="gene ID" value="QL12p016036"/>
</dbReference>
<dbReference type="SUPFAM" id="SSF48264">
    <property type="entry name" value="Cytochrome P450"/>
    <property type="match status" value="1"/>
</dbReference>
<sequence>MEQLFVNGTMDANQAIRHEKVQDLLADTHQSNLNGEVVDIRRAAFKTTLNLLSNTIFSVDLANSNFDTAREYKEIVWNIMKEVRRPNLANYFPVLKKMDPQRVRQHMEDHFGKMLDLFDRMIT</sequence>
<dbReference type="PANTHER" id="PTHR24299:SF59">
    <property type="entry name" value="CYTOCHROME P450 SUPERFAMILY PROTEIN"/>
    <property type="match status" value="1"/>
</dbReference>
<dbReference type="GO" id="GO:0016705">
    <property type="term" value="F:oxidoreductase activity, acting on paired donors, with incorporation or reduction of molecular oxygen"/>
    <property type="evidence" value="ECO:0007669"/>
    <property type="project" value="InterPro"/>
</dbReference>
<dbReference type="Proteomes" id="UP000594261">
    <property type="component" value="Chromosome 12"/>
</dbReference>
<dbReference type="GO" id="GO:0004497">
    <property type="term" value="F:monooxygenase activity"/>
    <property type="evidence" value="ECO:0007669"/>
    <property type="project" value="InterPro"/>
</dbReference>
<protein>
    <recommendedName>
        <fullName evidence="3">Cytochrome P450</fullName>
    </recommendedName>
</protein>
<dbReference type="Gramene" id="QL12p016036:mrna">
    <property type="protein sequence ID" value="QL12p016036:mrna:CDS:1"/>
    <property type="gene ID" value="QL12p016036"/>
</dbReference>
<dbReference type="OMA" id="ICKEYLF"/>
<dbReference type="PANTHER" id="PTHR24299">
    <property type="entry name" value="CYTOCHROME P450 FAMILY 1"/>
    <property type="match status" value="1"/>
</dbReference>
<dbReference type="EMBL" id="LRBV02000012">
    <property type="status" value="NOT_ANNOTATED_CDS"/>
    <property type="molecule type" value="Genomic_DNA"/>
</dbReference>
<dbReference type="GO" id="GO:0020037">
    <property type="term" value="F:heme binding"/>
    <property type="evidence" value="ECO:0007669"/>
    <property type="project" value="InterPro"/>
</dbReference>
<dbReference type="Gene3D" id="1.10.630.10">
    <property type="entry name" value="Cytochrome P450"/>
    <property type="match status" value="1"/>
</dbReference>
<evidence type="ECO:0000313" key="1">
    <source>
        <dbReference type="EnsemblPlants" id="QL12p016036:mrna:CDS:1"/>
    </source>
</evidence>
<keyword evidence="2" id="KW-1185">Reference proteome</keyword>
<evidence type="ECO:0008006" key="3">
    <source>
        <dbReference type="Google" id="ProtNLM"/>
    </source>
</evidence>
<dbReference type="GO" id="GO:0005506">
    <property type="term" value="F:iron ion binding"/>
    <property type="evidence" value="ECO:0007669"/>
    <property type="project" value="InterPro"/>
</dbReference>
<dbReference type="InParanoid" id="A0A7N2N2N2"/>
<reference evidence="1" key="2">
    <citation type="submission" date="2021-01" db="UniProtKB">
        <authorList>
            <consortium name="EnsemblPlants"/>
        </authorList>
    </citation>
    <scope>IDENTIFICATION</scope>
</reference>
<organism evidence="1 2">
    <name type="scientific">Quercus lobata</name>
    <name type="common">Valley oak</name>
    <dbReference type="NCBI Taxonomy" id="97700"/>
    <lineage>
        <taxon>Eukaryota</taxon>
        <taxon>Viridiplantae</taxon>
        <taxon>Streptophyta</taxon>
        <taxon>Embryophyta</taxon>
        <taxon>Tracheophyta</taxon>
        <taxon>Spermatophyta</taxon>
        <taxon>Magnoliopsida</taxon>
        <taxon>eudicotyledons</taxon>
        <taxon>Gunneridae</taxon>
        <taxon>Pentapetalae</taxon>
        <taxon>rosids</taxon>
        <taxon>fabids</taxon>
        <taxon>Fagales</taxon>
        <taxon>Fagaceae</taxon>
        <taxon>Quercus</taxon>
    </lineage>
</organism>